<dbReference type="GO" id="GO:0005868">
    <property type="term" value="C:cytoplasmic dynein complex"/>
    <property type="evidence" value="ECO:0007669"/>
    <property type="project" value="UniProtKB-UniRule"/>
</dbReference>
<feature type="domain" description="Roadblock/LAMTOR2" evidence="11">
    <location>
        <begin position="8"/>
        <end position="96"/>
    </location>
</feature>
<keyword evidence="13" id="KW-1185">Reference proteome</keyword>
<dbReference type="Pfam" id="PF03259">
    <property type="entry name" value="Robl_LC7"/>
    <property type="match status" value="1"/>
</dbReference>
<dbReference type="AlphaFoldDB" id="A0A9P0J8H7"/>
<evidence type="ECO:0000256" key="1">
    <source>
        <dbReference type="ARBA" id="ARBA00004245"/>
    </source>
</evidence>
<protein>
    <recommendedName>
        <fullName evidence="10">Dynein light chain roadblock</fullName>
    </recommendedName>
</protein>
<name>A0A9P0J8H7_APHGO</name>
<comment type="subcellular location">
    <subcellularLocation>
        <location evidence="1 10">Cytoplasm</location>
        <location evidence="1 10">Cytoskeleton</location>
    </subcellularLocation>
</comment>
<sequence length="112" mass="12407">MNDIHHEFEETVKRIQSHNGVDGVIVVNNNGDLITSTLDMRSSVSYAELLSTLAENAIGFVRNLDPSNELTVLRMGSKRREVLVAPGKDFIIIVLQKQNLKSIMKSIANSLS</sequence>
<evidence type="ECO:0000256" key="6">
    <source>
        <dbReference type="ARBA" id="ARBA00023017"/>
    </source>
</evidence>
<keyword evidence="5 10" id="KW-0493">Microtubule</keyword>
<comment type="function">
    <text evidence="9">Acts as one of several non-catalytic accessory components of the cytoplasmic dynein 1 complex that are thought to be involved in linking dynein to cargos and to adapter proteins that regulate dynein function. Cytoplasmic dynein 1 acts as a motor for the intracellular retrograde motility of vesicles and organelles along microtubules.</text>
</comment>
<proteinExistence type="inferred from homology"/>
<gene>
    <name evidence="12" type="ORF">APHIGO_LOCUS8801</name>
</gene>
<dbReference type="EMBL" id="OU899036">
    <property type="protein sequence ID" value="CAH1732273.1"/>
    <property type="molecule type" value="Genomic_DNA"/>
</dbReference>
<dbReference type="PIRSF" id="PIRSF009998">
    <property type="entry name" value="DLC7"/>
    <property type="match status" value="1"/>
</dbReference>
<dbReference type="GO" id="GO:0007018">
    <property type="term" value="P:microtubule-based movement"/>
    <property type="evidence" value="ECO:0007669"/>
    <property type="project" value="UniProtKB-UniRule"/>
</dbReference>
<evidence type="ECO:0000259" key="11">
    <source>
        <dbReference type="SMART" id="SM00960"/>
    </source>
</evidence>
<dbReference type="InterPro" id="IPR016561">
    <property type="entry name" value="DYNLRB1/2"/>
</dbReference>
<evidence type="ECO:0000256" key="3">
    <source>
        <dbReference type="ARBA" id="ARBA00022448"/>
    </source>
</evidence>
<evidence type="ECO:0000313" key="13">
    <source>
        <dbReference type="Proteomes" id="UP001154329"/>
    </source>
</evidence>
<comment type="similarity">
    <text evidence="2 10">Belongs to the GAMAD family.</text>
</comment>
<evidence type="ECO:0000256" key="5">
    <source>
        <dbReference type="ARBA" id="ARBA00022701"/>
    </source>
</evidence>
<dbReference type="Proteomes" id="UP001154329">
    <property type="component" value="Chromosome 3"/>
</dbReference>
<evidence type="ECO:0000256" key="2">
    <source>
        <dbReference type="ARBA" id="ARBA00007191"/>
    </source>
</evidence>
<keyword evidence="7 10" id="KW-0505">Motor protein</keyword>
<evidence type="ECO:0000256" key="7">
    <source>
        <dbReference type="ARBA" id="ARBA00023175"/>
    </source>
</evidence>
<keyword evidence="4 10" id="KW-0963">Cytoplasm</keyword>
<dbReference type="GO" id="GO:0045505">
    <property type="term" value="F:dynein intermediate chain binding"/>
    <property type="evidence" value="ECO:0007669"/>
    <property type="project" value="UniProtKB-UniRule"/>
</dbReference>
<keyword evidence="8 10" id="KW-0206">Cytoskeleton</keyword>
<reference evidence="12" key="2">
    <citation type="submission" date="2022-10" db="EMBL/GenBank/DDBJ databases">
        <authorList>
            <consortium name="ENA_rothamsted_submissions"/>
            <consortium name="culmorum"/>
            <person name="King R."/>
        </authorList>
    </citation>
    <scope>NUCLEOTIDE SEQUENCE</scope>
</reference>
<keyword evidence="6 10" id="KW-0243">Dynein</keyword>
<dbReference type="Gene3D" id="3.30.450.30">
    <property type="entry name" value="Dynein light chain 2a, cytoplasmic"/>
    <property type="match status" value="1"/>
</dbReference>
<dbReference type="PANTHER" id="PTHR10779">
    <property type="entry name" value="DYNEIN LIGHT CHAIN ROADBLOCK"/>
    <property type="match status" value="1"/>
</dbReference>
<evidence type="ECO:0000256" key="8">
    <source>
        <dbReference type="ARBA" id="ARBA00023212"/>
    </source>
</evidence>
<accession>A0A9P0J8H7</accession>
<reference evidence="12" key="1">
    <citation type="submission" date="2022-02" db="EMBL/GenBank/DDBJ databases">
        <authorList>
            <person name="King R."/>
        </authorList>
    </citation>
    <scope>NUCLEOTIDE SEQUENCE</scope>
</reference>
<dbReference type="FunFam" id="3.30.450.30:FF:000011">
    <property type="entry name" value="Dynein light chain roadblock"/>
    <property type="match status" value="1"/>
</dbReference>
<dbReference type="GO" id="GO:0005737">
    <property type="term" value="C:cytoplasm"/>
    <property type="evidence" value="ECO:0007669"/>
    <property type="project" value="UniProtKB-UniRule"/>
</dbReference>
<dbReference type="InterPro" id="IPR004942">
    <property type="entry name" value="Roadblock/LAMTOR2_dom"/>
</dbReference>
<organism evidence="12 13">
    <name type="scientific">Aphis gossypii</name>
    <name type="common">Cotton aphid</name>
    <dbReference type="NCBI Taxonomy" id="80765"/>
    <lineage>
        <taxon>Eukaryota</taxon>
        <taxon>Metazoa</taxon>
        <taxon>Ecdysozoa</taxon>
        <taxon>Arthropoda</taxon>
        <taxon>Hexapoda</taxon>
        <taxon>Insecta</taxon>
        <taxon>Pterygota</taxon>
        <taxon>Neoptera</taxon>
        <taxon>Paraneoptera</taxon>
        <taxon>Hemiptera</taxon>
        <taxon>Sternorrhyncha</taxon>
        <taxon>Aphidomorpha</taxon>
        <taxon>Aphidoidea</taxon>
        <taxon>Aphididae</taxon>
        <taxon>Aphidini</taxon>
        <taxon>Aphis</taxon>
        <taxon>Aphis</taxon>
    </lineage>
</organism>
<evidence type="ECO:0000313" key="12">
    <source>
        <dbReference type="EMBL" id="CAH1732273.1"/>
    </source>
</evidence>
<evidence type="ECO:0000256" key="9">
    <source>
        <dbReference type="ARBA" id="ARBA00025362"/>
    </source>
</evidence>
<keyword evidence="3 10" id="KW-0813">Transport</keyword>
<dbReference type="GO" id="GO:0005874">
    <property type="term" value="C:microtubule"/>
    <property type="evidence" value="ECO:0007669"/>
    <property type="project" value="UniProtKB-UniRule"/>
</dbReference>
<dbReference type="SMART" id="SM00960">
    <property type="entry name" value="Robl_LC7"/>
    <property type="match status" value="1"/>
</dbReference>
<evidence type="ECO:0000256" key="4">
    <source>
        <dbReference type="ARBA" id="ARBA00022490"/>
    </source>
</evidence>
<evidence type="ECO:0000256" key="10">
    <source>
        <dbReference type="PIRNR" id="PIRNR009998"/>
    </source>
</evidence>
<dbReference type="SUPFAM" id="SSF103196">
    <property type="entry name" value="Roadblock/LC7 domain"/>
    <property type="match status" value="1"/>
</dbReference>